<organism evidence="3 4">
    <name type="scientific">Candidatus Electrothrix marina</name>
    <dbReference type="NCBI Taxonomy" id="1859130"/>
    <lineage>
        <taxon>Bacteria</taxon>
        <taxon>Pseudomonadati</taxon>
        <taxon>Thermodesulfobacteriota</taxon>
        <taxon>Desulfobulbia</taxon>
        <taxon>Desulfobulbales</taxon>
        <taxon>Desulfobulbaceae</taxon>
        <taxon>Candidatus Electrothrix</taxon>
    </lineage>
</organism>
<gene>
    <name evidence="3" type="ORF">VU00_11811</name>
</gene>
<dbReference type="InterPro" id="IPR005126">
    <property type="entry name" value="NapC/NirT_cyt_c_N"/>
</dbReference>
<name>A0A444JA29_9BACT</name>
<dbReference type="Pfam" id="PF03264">
    <property type="entry name" value="Cytochrom_NNT"/>
    <property type="match status" value="1"/>
</dbReference>
<proteinExistence type="predicted"/>
<feature type="domain" description="NapC/NirT cytochrome c N-terminal" evidence="2">
    <location>
        <begin position="30"/>
        <end position="82"/>
    </location>
</feature>
<feature type="chain" id="PRO_5019411934" evidence="1">
    <location>
        <begin position="26"/>
        <end position="189"/>
    </location>
</feature>
<dbReference type="AlphaFoldDB" id="A0A444JA29"/>
<evidence type="ECO:0000313" key="4">
    <source>
        <dbReference type="Proteomes" id="UP000287615"/>
    </source>
</evidence>
<dbReference type="Gene3D" id="3.90.10.10">
    <property type="entry name" value="Cytochrome C3"/>
    <property type="match status" value="1"/>
</dbReference>
<evidence type="ECO:0000256" key="1">
    <source>
        <dbReference type="SAM" id="SignalP"/>
    </source>
</evidence>
<reference evidence="3 4" key="1">
    <citation type="submission" date="2017-01" db="EMBL/GenBank/DDBJ databases">
        <title>The cable genome- insights into the physiology and evolution of filamentous bacteria capable of sulfide oxidation via long distance electron transfer.</title>
        <authorList>
            <person name="Schreiber L."/>
            <person name="Bjerg J.T."/>
            <person name="Boggild A."/>
            <person name="Van De Vossenberg J."/>
            <person name="Meysman F."/>
            <person name="Nielsen L.P."/>
            <person name="Schramm A."/>
            <person name="Kjeldsen K.U."/>
        </authorList>
    </citation>
    <scope>NUCLEOTIDE SEQUENCE [LARGE SCALE GENOMIC DNA]</scope>
    <source>
        <strain evidence="3">A3</strain>
    </source>
</reference>
<dbReference type="Proteomes" id="UP000287615">
    <property type="component" value="Unassembled WGS sequence"/>
</dbReference>
<sequence>MFSVEKVLFFLGVMACITGASSSFGAGLPAPSQCTSCHGVGSVYDEWAGSVHGLDEDGEPILKCFACHIPGKKQKEVEGILNPGEKEGFHILGYFNGTGFTRVEGNEVCIRCHDDAHHGGSGSGAGKTRCVECHMPEDGFTTYRVHNYCDPEHEDQCSPDLNLDLKDPQSIRKYVTRPHRVHMWKLSEE</sequence>
<feature type="signal peptide" evidence="1">
    <location>
        <begin position="1"/>
        <end position="25"/>
    </location>
</feature>
<dbReference type="EMBL" id="MTKR01000181">
    <property type="protein sequence ID" value="RWX49948.1"/>
    <property type="molecule type" value="Genomic_DNA"/>
</dbReference>
<evidence type="ECO:0000313" key="3">
    <source>
        <dbReference type="EMBL" id="RWX49948.1"/>
    </source>
</evidence>
<keyword evidence="1" id="KW-0732">Signal</keyword>
<evidence type="ECO:0000259" key="2">
    <source>
        <dbReference type="Pfam" id="PF03264"/>
    </source>
</evidence>
<protein>
    <submittedName>
        <fullName evidence="3">NapC/NirT cytochrome c family, N-terminal region</fullName>
    </submittedName>
</protein>
<accession>A0A444JA29</accession>
<dbReference type="InterPro" id="IPR036280">
    <property type="entry name" value="Multihaem_cyt_sf"/>
</dbReference>
<dbReference type="SUPFAM" id="SSF48695">
    <property type="entry name" value="Multiheme cytochromes"/>
    <property type="match status" value="1"/>
</dbReference>
<comment type="caution">
    <text evidence="3">The sequence shown here is derived from an EMBL/GenBank/DDBJ whole genome shotgun (WGS) entry which is preliminary data.</text>
</comment>